<evidence type="ECO:0000256" key="1">
    <source>
        <dbReference type="SAM" id="Phobius"/>
    </source>
</evidence>
<evidence type="ECO:0000313" key="2">
    <source>
        <dbReference type="EMBL" id="OMI06674.1"/>
    </source>
</evidence>
<comment type="caution">
    <text evidence="2">The sequence shown here is derived from an EMBL/GenBank/DDBJ whole genome shotgun (WGS) entry which is preliminary data.</text>
</comment>
<dbReference type="RefSeq" id="WP_076762516.1">
    <property type="nucleotide sequence ID" value="NZ_JARMMI010000007.1"/>
</dbReference>
<organism evidence="2 3">
    <name type="scientific">Bacillus swezeyi</name>
    <dbReference type="NCBI Taxonomy" id="1925020"/>
    <lineage>
        <taxon>Bacteria</taxon>
        <taxon>Bacillati</taxon>
        <taxon>Bacillota</taxon>
        <taxon>Bacilli</taxon>
        <taxon>Bacillales</taxon>
        <taxon>Bacillaceae</taxon>
        <taxon>Bacillus</taxon>
    </lineage>
</organism>
<feature type="transmembrane region" description="Helical" evidence="1">
    <location>
        <begin position="12"/>
        <end position="31"/>
    </location>
</feature>
<keyword evidence="1" id="KW-0812">Transmembrane</keyword>
<dbReference type="Proteomes" id="UP000187367">
    <property type="component" value="Unassembled WGS sequence"/>
</dbReference>
<keyword evidence="1" id="KW-0472">Membrane</keyword>
<proteinExistence type="predicted"/>
<sequence length="69" mass="7976">MLNVKEHFSPNVTTVVFIFLVIVVFLLDEMWKRYKTKQERAGVRPALFVFIGIAFLTPILPAMLHDISL</sequence>
<gene>
    <name evidence="2" type="ORF">BW143_08645</name>
</gene>
<keyword evidence="3" id="KW-1185">Reference proteome</keyword>
<name>A0A1R1RP91_9BACI</name>
<keyword evidence="1" id="KW-1133">Transmembrane helix</keyword>
<reference evidence="2 3" key="1">
    <citation type="submission" date="2017-01" db="EMBL/GenBank/DDBJ databases">
        <title>Bacillus phylogenomics.</title>
        <authorList>
            <person name="Dunlap C."/>
        </authorList>
    </citation>
    <scope>NUCLEOTIDE SEQUENCE [LARGE SCALE GENOMIC DNA]</scope>
    <source>
        <strain evidence="2 3">NRRL B-41282</strain>
    </source>
</reference>
<dbReference type="AlphaFoldDB" id="A0A1R1RP91"/>
<accession>A0A1R1QPV7</accession>
<accession>A0A1R1RP91</accession>
<dbReference type="EMBL" id="MTJL01000014">
    <property type="protein sequence ID" value="OMI06674.1"/>
    <property type="molecule type" value="Genomic_DNA"/>
</dbReference>
<protein>
    <submittedName>
        <fullName evidence="2">Uncharacterized protein</fullName>
    </submittedName>
</protein>
<evidence type="ECO:0000313" key="3">
    <source>
        <dbReference type="Proteomes" id="UP000187367"/>
    </source>
</evidence>
<feature type="transmembrane region" description="Helical" evidence="1">
    <location>
        <begin position="43"/>
        <end position="64"/>
    </location>
</feature>